<sequence>MRLRSLEAFCAAVEEGSISGAARRMYLAQPSVSERLAELEREARVPLLVRSRRGVEPTEQGRLLYERARRVLDEVERVEEVLRSLRVRREARLYVAASSTLGEHLFPAWLRGFRERHPGVIPEVFVGNTREVVALVGRGTVAFGVIEGDEVRGPLESVPLLEDELVVVVRPGHPWARRGVRPGELSREPFISRERGSGTREVVERAVSEMGLSLDVQMEFGSTSAIKEAIEAGLGFSLLSREAIRLELKAGSLSVARGFSVPRRFTLIRNPEAELNATEQGFYDYLLGVCQLSAEKRAGSARRAEVPRR</sequence>
<evidence type="ECO:0000259" key="5">
    <source>
        <dbReference type="PROSITE" id="PS50931"/>
    </source>
</evidence>
<dbReference type="SUPFAM" id="SSF46785">
    <property type="entry name" value="Winged helix' DNA-binding domain"/>
    <property type="match status" value="1"/>
</dbReference>
<organism evidence="6 7">
    <name type="scientific">Rubrobacter xylanophilus</name>
    <dbReference type="NCBI Taxonomy" id="49319"/>
    <lineage>
        <taxon>Bacteria</taxon>
        <taxon>Bacillati</taxon>
        <taxon>Actinomycetota</taxon>
        <taxon>Rubrobacteria</taxon>
        <taxon>Rubrobacterales</taxon>
        <taxon>Rubrobacteraceae</taxon>
        <taxon>Rubrobacter</taxon>
    </lineage>
</organism>
<dbReference type="Gene3D" id="3.40.190.10">
    <property type="entry name" value="Periplasmic binding protein-like II"/>
    <property type="match status" value="2"/>
</dbReference>
<dbReference type="Pfam" id="PF03466">
    <property type="entry name" value="LysR_substrate"/>
    <property type="match status" value="1"/>
</dbReference>
<evidence type="ECO:0000256" key="4">
    <source>
        <dbReference type="ARBA" id="ARBA00023163"/>
    </source>
</evidence>
<dbReference type="GO" id="GO:0000976">
    <property type="term" value="F:transcription cis-regulatory region binding"/>
    <property type="evidence" value="ECO:0007669"/>
    <property type="project" value="TreeGrafter"/>
</dbReference>
<dbReference type="InterPro" id="IPR000847">
    <property type="entry name" value="LysR_HTH_N"/>
</dbReference>
<dbReference type="GO" id="GO:0003700">
    <property type="term" value="F:DNA-binding transcription factor activity"/>
    <property type="evidence" value="ECO:0007669"/>
    <property type="project" value="InterPro"/>
</dbReference>
<evidence type="ECO:0000313" key="7">
    <source>
        <dbReference type="Proteomes" id="UP000318065"/>
    </source>
</evidence>
<evidence type="ECO:0000256" key="2">
    <source>
        <dbReference type="ARBA" id="ARBA00023015"/>
    </source>
</evidence>
<dbReference type="CDD" id="cd08420">
    <property type="entry name" value="PBP2_CysL_like"/>
    <property type="match status" value="1"/>
</dbReference>
<dbReference type="OrthoDB" id="9808620at2"/>
<keyword evidence="4" id="KW-0804">Transcription</keyword>
<dbReference type="RefSeq" id="WP_143527148.1">
    <property type="nucleotide sequence ID" value="NZ_AP019791.1"/>
</dbReference>
<dbReference type="InterPro" id="IPR005119">
    <property type="entry name" value="LysR_subst-bd"/>
</dbReference>
<dbReference type="InterPro" id="IPR036390">
    <property type="entry name" value="WH_DNA-bd_sf"/>
</dbReference>
<keyword evidence="2" id="KW-0805">Transcription regulation</keyword>
<feature type="domain" description="HTH lysR-type" evidence="5">
    <location>
        <begin position="1"/>
        <end position="58"/>
    </location>
</feature>
<dbReference type="PANTHER" id="PTHR30126:SF39">
    <property type="entry name" value="HTH-TYPE TRANSCRIPTIONAL REGULATOR CYSL"/>
    <property type="match status" value="1"/>
</dbReference>
<evidence type="ECO:0000313" key="6">
    <source>
        <dbReference type="EMBL" id="BBL79097.1"/>
    </source>
</evidence>
<dbReference type="Pfam" id="PF00126">
    <property type="entry name" value="HTH_1"/>
    <property type="match status" value="1"/>
</dbReference>
<proteinExistence type="inferred from homology"/>
<dbReference type="FunFam" id="1.10.10.10:FF:000001">
    <property type="entry name" value="LysR family transcriptional regulator"/>
    <property type="match status" value="1"/>
</dbReference>
<evidence type="ECO:0000256" key="1">
    <source>
        <dbReference type="ARBA" id="ARBA00009437"/>
    </source>
</evidence>
<dbReference type="InterPro" id="IPR036388">
    <property type="entry name" value="WH-like_DNA-bd_sf"/>
</dbReference>
<comment type="similarity">
    <text evidence="1">Belongs to the LysR transcriptional regulatory family.</text>
</comment>
<keyword evidence="3" id="KW-0238">DNA-binding</keyword>
<dbReference type="Gene3D" id="1.10.10.10">
    <property type="entry name" value="Winged helix-like DNA-binding domain superfamily/Winged helix DNA-binding domain"/>
    <property type="match status" value="1"/>
</dbReference>
<dbReference type="PANTHER" id="PTHR30126">
    <property type="entry name" value="HTH-TYPE TRANSCRIPTIONAL REGULATOR"/>
    <property type="match status" value="1"/>
</dbReference>
<dbReference type="SUPFAM" id="SSF53850">
    <property type="entry name" value="Periplasmic binding protein-like II"/>
    <property type="match status" value="1"/>
</dbReference>
<dbReference type="AlphaFoldDB" id="A0A510HL49"/>
<gene>
    <name evidence="6" type="ORF">RxyAA322_09510</name>
</gene>
<reference evidence="6" key="1">
    <citation type="journal article" date="2019" name="Microbiol. Resour. Announc.">
        <title>Complete Genome Sequence of Rubrobacter xylanophilus Strain AA3-22, Isolated from Arima Onsen in Japan.</title>
        <authorList>
            <person name="Tomariguchi N."/>
            <person name="Miyazaki K."/>
        </authorList>
    </citation>
    <scope>NUCLEOTIDE SEQUENCE [LARGE SCALE GENOMIC DNA]</scope>
    <source>
        <strain evidence="6">AA3-22</strain>
    </source>
</reference>
<name>A0A510HL49_9ACTN</name>
<protein>
    <submittedName>
        <fullName evidence="6">LysR family transcriptional regulator</fullName>
    </submittedName>
</protein>
<keyword evidence="7" id="KW-1185">Reference proteome</keyword>
<dbReference type="EMBL" id="AP019791">
    <property type="protein sequence ID" value="BBL79097.1"/>
    <property type="molecule type" value="Genomic_DNA"/>
</dbReference>
<dbReference type="Proteomes" id="UP000318065">
    <property type="component" value="Chromosome"/>
</dbReference>
<dbReference type="PRINTS" id="PR00039">
    <property type="entry name" value="HTHLYSR"/>
</dbReference>
<evidence type="ECO:0000256" key="3">
    <source>
        <dbReference type="ARBA" id="ARBA00023125"/>
    </source>
</evidence>
<dbReference type="PROSITE" id="PS50931">
    <property type="entry name" value="HTH_LYSR"/>
    <property type="match status" value="1"/>
</dbReference>
<accession>A0A510HL49</accession>